<evidence type="ECO:0000313" key="4">
    <source>
        <dbReference type="Proteomes" id="UP000011721"/>
    </source>
</evidence>
<dbReference type="RefSeq" id="WP_015403665.1">
    <property type="nucleotide sequence ID" value="NC_020304.1"/>
</dbReference>
<feature type="transmembrane region" description="Helical" evidence="1">
    <location>
        <begin position="36"/>
        <end position="57"/>
    </location>
</feature>
<dbReference type="eggNOG" id="COG0697">
    <property type="taxonomic scope" value="Bacteria"/>
</dbReference>
<feature type="transmembrane region" description="Helical" evidence="1">
    <location>
        <begin position="146"/>
        <end position="167"/>
    </location>
</feature>
<protein>
    <submittedName>
        <fullName evidence="3">Putative permease</fullName>
    </submittedName>
</protein>
<name>M1NE70_DESSD</name>
<keyword evidence="1" id="KW-1133">Transmembrane helix</keyword>
<dbReference type="GO" id="GO:0016020">
    <property type="term" value="C:membrane"/>
    <property type="evidence" value="ECO:0007669"/>
    <property type="project" value="InterPro"/>
</dbReference>
<organism evidence="3 4">
    <name type="scientific">Desulfocapsa sulfexigens (strain DSM 10523 / SB164P1)</name>
    <dbReference type="NCBI Taxonomy" id="1167006"/>
    <lineage>
        <taxon>Bacteria</taxon>
        <taxon>Pseudomonadati</taxon>
        <taxon>Thermodesulfobacteriota</taxon>
        <taxon>Desulfobulbia</taxon>
        <taxon>Desulfobulbales</taxon>
        <taxon>Desulfocapsaceae</taxon>
        <taxon>Desulfocapsa</taxon>
    </lineage>
</organism>
<feature type="domain" description="EamA" evidence="2">
    <location>
        <begin position="186"/>
        <end position="285"/>
    </location>
</feature>
<accession>M1NE70</accession>
<dbReference type="HOGENOM" id="CLU_033863_17_1_7"/>
<sequence>MSRPQAISLMIVVTLLWSMAGVVTRHLDTARSFEVTFWRSGFCVIALAFALTLTRGPGLWRKLLHPSKVIWISGICWSIMFTAFMVAITLTTVANVLIVMALGPLITALFTHFFLHHRLATTTWLAIAVAALGIVWMFLYDKDATFSMIGSLVSLGVPVAAAINFTLLQHIGLDRTITPDNKPVQDMLQAVLIGAMLSTLAMLPLAWPFQASPHDLGLLSLLGIFQLATPCLLVVRLTKELSAPELSLLGQLEVIFGVTWAWLWAGEQLSIHTLSGGLLVLGALVANELFRIFRRNRAERLLR</sequence>
<dbReference type="EMBL" id="CP003985">
    <property type="protein sequence ID" value="AGF77974.1"/>
    <property type="molecule type" value="Genomic_DNA"/>
</dbReference>
<feature type="transmembrane region" description="Helical" evidence="1">
    <location>
        <begin position="122"/>
        <end position="140"/>
    </location>
</feature>
<keyword evidence="1" id="KW-0472">Membrane</keyword>
<feature type="transmembrane region" description="Helical" evidence="1">
    <location>
        <begin position="69"/>
        <end position="90"/>
    </location>
</feature>
<dbReference type="PANTHER" id="PTHR22911:SF135">
    <property type="entry name" value="BLR4310 PROTEIN"/>
    <property type="match status" value="1"/>
</dbReference>
<dbReference type="InterPro" id="IPR000620">
    <property type="entry name" value="EamA_dom"/>
</dbReference>
<dbReference type="Proteomes" id="UP000011721">
    <property type="component" value="Chromosome"/>
</dbReference>
<dbReference type="KEGG" id="dsf:UWK_01414"/>
<proteinExistence type="predicted"/>
<feature type="transmembrane region" description="Helical" evidence="1">
    <location>
        <begin position="96"/>
        <end position="115"/>
    </location>
</feature>
<evidence type="ECO:0000259" key="2">
    <source>
        <dbReference type="Pfam" id="PF00892"/>
    </source>
</evidence>
<dbReference type="Pfam" id="PF00892">
    <property type="entry name" value="EamA"/>
    <property type="match status" value="2"/>
</dbReference>
<evidence type="ECO:0000256" key="1">
    <source>
        <dbReference type="SAM" id="Phobius"/>
    </source>
</evidence>
<dbReference type="PATRIC" id="fig|1167006.5.peg.1560"/>
<reference evidence="4" key="1">
    <citation type="journal article" date="2013" name="Stand. Genomic Sci.">
        <title>Complete genome sequence of Desulfocapsa sulfexigens, a marine deltaproteobacterium specialized in disproportionating inorganic sulfur compounds.</title>
        <authorList>
            <person name="Finster K.W."/>
            <person name="Kjeldsen K.U."/>
            <person name="Kube M."/>
            <person name="Reinhardt R."/>
            <person name="Mussmann M."/>
            <person name="Amann R."/>
            <person name="Schreiber L."/>
        </authorList>
    </citation>
    <scope>NUCLEOTIDE SEQUENCE [LARGE SCALE GENOMIC DNA]</scope>
    <source>
        <strain evidence="4">DSM 10523 / SB164P1</strain>
    </source>
</reference>
<feature type="transmembrane region" description="Helical" evidence="1">
    <location>
        <begin position="188"/>
        <end position="210"/>
    </location>
</feature>
<feature type="transmembrane region" description="Helical" evidence="1">
    <location>
        <begin position="216"/>
        <end position="235"/>
    </location>
</feature>
<dbReference type="InterPro" id="IPR037185">
    <property type="entry name" value="EmrE-like"/>
</dbReference>
<feature type="transmembrane region" description="Helical" evidence="1">
    <location>
        <begin position="271"/>
        <end position="293"/>
    </location>
</feature>
<evidence type="ECO:0000313" key="3">
    <source>
        <dbReference type="EMBL" id="AGF77974.1"/>
    </source>
</evidence>
<dbReference type="STRING" id="1167006.UWK_01414"/>
<gene>
    <name evidence="3" type="ordered locus">UWK_01414</name>
</gene>
<feature type="domain" description="EamA" evidence="2">
    <location>
        <begin position="6"/>
        <end position="138"/>
    </location>
</feature>
<dbReference type="SUPFAM" id="SSF103481">
    <property type="entry name" value="Multidrug resistance efflux transporter EmrE"/>
    <property type="match status" value="2"/>
</dbReference>
<dbReference type="PANTHER" id="PTHR22911">
    <property type="entry name" value="ACYL-MALONYL CONDENSING ENZYME-RELATED"/>
    <property type="match status" value="1"/>
</dbReference>
<keyword evidence="1" id="KW-0812">Transmembrane</keyword>
<keyword evidence="4" id="KW-1185">Reference proteome</keyword>
<dbReference type="AlphaFoldDB" id="M1NE70"/>